<dbReference type="OrthoDB" id="10493318at2759"/>
<dbReference type="Proteomes" id="UP000663860">
    <property type="component" value="Unassembled WGS sequence"/>
</dbReference>
<dbReference type="EMBL" id="CAJNON010002215">
    <property type="protein sequence ID" value="CAF1503843.1"/>
    <property type="molecule type" value="Genomic_DNA"/>
</dbReference>
<organism evidence="2 3">
    <name type="scientific">Adineta steineri</name>
    <dbReference type="NCBI Taxonomy" id="433720"/>
    <lineage>
        <taxon>Eukaryota</taxon>
        <taxon>Metazoa</taxon>
        <taxon>Spiralia</taxon>
        <taxon>Gnathifera</taxon>
        <taxon>Rotifera</taxon>
        <taxon>Eurotatoria</taxon>
        <taxon>Bdelloidea</taxon>
        <taxon>Adinetida</taxon>
        <taxon>Adinetidae</taxon>
        <taxon>Adineta</taxon>
    </lineage>
</organism>
<evidence type="ECO:0000313" key="2">
    <source>
        <dbReference type="EMBL" id="CAF1503843.1"/>
    </source>
</evidence>
<name>A0A815T6R7_9BILA</name>
<protein>
    <submittedName>
        <fullName evidence="2">Uncharacterized protein</fullName>
    </submittedName>
</protein>
<sequence>MLVEVIVGFCLSNGNLLFKTTTTGLSHREFQCINDYQLQLNQEQQIYYKEITEVCVGSEEQKRQVCKTLIVRAVADETRSIVHLINGPQLMSQVVDKGWDSFQVLSKTKLKNSAIVITQVDEYAIRIRP</sequence>
<evidence type="ECO:0000313" key="1">
    <source>
        <dbReference type="EMBL" id="CAF1496908.1"/>
    </source>
</evidence>
<proteinExistence type="predicted"/>
<dbReference type="Proteomes" id="UP000663891">
    <property type="component" value="Unassembled WGS sequence"/>
</dbReference>
<gene>
    <name evidence="1" type="ORF">IZO911_LOCUS44802</name>
    <name evidence="2" type="ORF">VCS650_LOCUS42399</name>
</gene>
<accession>A0A815T6R7</accession>
<dbReference type="AlphaFoldDB" id="A0A815T6R7"/>
<reference evidence="2" key="1">
    <citation type="submission" date="2021-02" db="EMBL/GenBank/DDBJ databases">
        <authorList>
            <person name="Nowell W R."/>
        </authorList>
    </citation>
    <scope>NUCLEOTIDE SEQUENCE</scope>
</reference>
<dbReference type="EMBL" id="CAJNOE010002978">
    <property type="protein sequence ID" value="CAF1496908.1"/>
    <property type="molecule type" value="Genomic_DNA"/>
</dbReference>
<evidence type="ECO:0000313" key="3">
    <source>
        <dbReference type="Proteomes" id="UP000663891"/>
    </source>
</evidence>
<comment type="caution">
    <text evidence="2">The sequence shown here is derived from an EMBL/GenBank/DDBJ whole genome shotgun (WGS) entry which is preliminary data.</text>
</comment>